<dbReference type="Pfam" id="PF03729">
    <property type="entry name" value="DUF308"/>
    <property type="match status" value="1"/>
</dbReference>
<organism evidence="2 3">
    <name type="scientific">Albidovulum denitrificans</name>
    <dbReference type="NCBI Taxonomy" id="404881"/>
    <lineage>
        <taxon>Bacteria</taxon>
        <taxon>Pseudomonadati</taxon>
        <taxon>Pseudomonadota</taxon>
        <taxon>Alphaproteobacteria</taxon>
        <taxon>Rhodobacterales</taxon>
        <taxon>Paracoccaceae</taxon>
        <taxon>Albidovulum</taxon>
    </lineage>
</organism>
<feature type="transmembrane region" description="Helical" evidence="1">
    <location>
        <begin position="115"/>
        <end position="138"/>
    </location>
</feature>
<comment type="caution">
    <text evidence="2">The sequence shown here is derived from an EMBL/GenBank/DDBJ whole genome shotgun (WGS) entry which is preliminary data.</text>
</comment>
<keyword evidence="3" id="KW-1185">Reference proteome</keyword>
<dbReference type="GO" id="GO:0005886">
    <property type="term" value="C:plasma membrane"/>
    <property type="evidence" value="ECO:0007669"/>
    <property type="project" value="TreeGrafter"/>
</dbReference>
<dbReference type="InterPro" id="IPR052712">
    <property type="entry name" value="Acid_resist_chaperone_HdeD"/>
</dbReference>
<dbReference type="OrthoDB" id="5678253at2"/>
<sequence>MKLPLVFIVLGAFMAIGGLLALANPFAASIAVTTLVGIFFLVAGIGQLWAAWSTPEDDHRLWHGALGLLTLVIGVMLLANPVAGTLSLTLIVGLLFVMSGGARLGIAFRMRDSRYFWLLLVSGALSALIGLLILGNIATAATSILGLLLGIQLLFEGAALIALGLISRQR</sequence>
<feature type="transmembrane region" description="Helical" evidence="1">
    <location>
        <begin position="144"/>
        <end position="166"/>
    </location>
</feature>
<feature type="transmembrane region" description="Helical" evidence="1">
    <location>
        <begin position="31"/>
        <end position="49"/>
    </location>
</feature>
<feature type="transmembrane region" description="Helical" evidence="1">
    <location>
        <begin position="61"/>
        <end position="79"/>
    </location>
</feature>
<evidence type="ECO:0000313" key="3">
    <source>
        <dbReference type="Proteomes" id="UP000238338"/>
    </source>
</evidence>
<name>A0A2S8RYT2_9RHOB</name>
<dbReference type="AlphaFoldDB" id="A0A2S8RYT2"/>
<dbReference type="RefSeq" id="WP_105516428.1">
    <property type="nucleotide sequence ID" value="NZ_PVEP01000013.1"/>
</dbReference>
<feature type="transmembrane region" description="Helical" evidence="1">
    <location>
        <begin position="85"/>
        <end position="108"/>
    </location>
</feature>
<dbReference type="PANTHER" id="PTHR34989">
    <property type="entry name" value="PROTEIN HDED"/>
    <property type="match status" value="1"/>
</dbReference>
<accession>A0A2S8RYT2</accession>
<protein>
    <submittedName>
        <fullName evidence="2">Uncharacterized membrane protein HdeD (DUF308 family)</fullName>
    </submittedName>
</protein>
<dbReference type="InterPro" id="IPR005325">
    <property type="entry name" value="DUF308_memb"/>
</dbReference>
<keyword evidence="1" id="KW-0812">Transmembrane</keyword>
<reference evidence="2 3" key="1">
    <citation type="submission" date="2018-02" db="EMBL/GenBank/DDBJ databases">
        <title>Genomic Encyclopedia of Archaeal and Bacterial Type Strains, Phase II (KMG-II): from individual species to whole genera.</title>
        <authorList>
            <person name="Goeker M."/>
        </authorList>
    </citation>
    <scope>NUCLEOTIDE SEQUENCE [LARGE SCALE GENOMIC DNA]</scope>
    <source>
        <strain evidence="2 3">DSM 18921</strain>
    </source>
</reference>
<keyword evidence="1" id="KW-0472">Membrane</keyword>
<evidence type="ECO:0000256" key="1">
    <source>
        <dbReference type="SAM" id="Phobius"/>
    </source>
</evidence>
<keyword evidence="1" id="KW-1133">Transmembrane helix</keyword>
<dbReference type="PANTHER" id="PTHR34989:SF1">
    <property type="entry name" value="PROTEIN HDED"/>
    <property type="match status" value="1"/>
</dbReference>
<evidence type="ECO:0000313" key="2">
    <source>
        <dbReference type="EMBL" id="PQV53707.1"/>
    </source>
</evidence>
<gene>
    <name evidence="2" type="ORF">LX70_03892</name>
</gene>
<dbReference type="Proteomes" id="UP000238338">
    <property type="component" value="Unassembled WGS sequence"/>
</dbReference>
<proteinExistence type="predicted"/>
<dbReference type="EMBL" id="PVEP01000013">
    <property type="protein sequence ID" value="PQV53707.1"/>
    <property type="molecule type" value="Genomic_DNA"/>
</dbReference>